<reference evidence="2 3" key="1">
    <citation type="journal article" date="2019" name="Int. J. Syst. Evol. Microbiol.">
        <title>The Global Catalogue of Microorganisms (GCM) 10K type strain sequencing project: providing services to taxonomists for standard genome sequencing and annotation.</title>
        <authorList>
            <consortium name="The Broad Institute Genomics Platform"/>
            <consortium name="The Broad Institute Genome Sequencing Center for Infectious Disease"/>
            <person name="Wu L."/>
            <person name="Ma J."/>
        </authorList>
    </citation>
    <scope>NUCLEOTIDE SEQUENCE [LARGE SCALE GENOMIC DNA]</scope>
    <source>
        <strain evidence="2 3">CGMCC 1.12563</strain>
    </source>
</reference>
<sequence length="72" mass="8124">MDPLTAYSGLFLRVGLYLLVFWPTVGYYVYHDSKQRGASSPRLKGVLYGFFGVAGVFVYLAQKQRAKESPSR</sequence>
<proteinExistence type="predicted"/>
<name>A0ABD6ATS5_9EURY</name>
<evidence type="ECO:0000313" key="2">
    <source>
        <dbReference type="EMBL" id="MFD1513024.1"/>
    </source>
</evidence>
<keyword evidence="1" id="KW-0812">Transmembrane</keyword>
<organism evidence="2 3">
    <name type="scientific">Halomarina rubra</name>
    <dbReference type="NCBI Taxonomy" id="2071873"/>
    <lineage>
        <taxon>Archaea</taxon>
        <taxon>Methanobacteriati</taxon>
        <taxon>Methanobacteriota</taxon>
        <taxon>Stenosarchaea group</taxon>
        <taxon>Halobacteria</taxon>
        <taxon>Halobacteriales</taxon>
        <taxon>Natronomonadaceae</taxon>
        <taxon>Halomarina</taxon>
    </lineage>
</organism>
<dbReference type="RefSeq" id="WP_250872996.1">
    <property type="nucleotide sequence ID" value="NZ_JALXFV010000003.1"/>
</dbReference>
<feature type="transmembrane region" description="Helical" evidence="1">
    <location>
        <begin position="6"/>
        <end position="30"/>
    </location>
</feature>
<keyword evidence="3" id="KW-1185">Reference proteome</keyword>
<keyword evidence="1" id="KW-1133">Transmembrane helix</keyword>
<evidence type="ECO:0008006" key="4">
    <source>
        <dbReference type="Google" id="ProtNLM"/>
    </source>
</evidence>
<feature type="transmembrane region" description="Helical" evidence="1">
    <location>
        <begin position="42"/>
        <end position="62"/>
    </location>
</feature>
<keyword evidence="1" id="KW-0472">Membrane</keyword>
<protein>
    <recommendedName>
        <fullName evidence="4">Phospholipase D-like protein</fullName>
    </recommendedName>
</protein>
<evidence type="ECO:0000313" key="3">
    <source>
        <dbReference type="Proteomes" id="UP001597187"/>
    </source>
</evidence>
<comment type="caution">
    <text evidence="2">The sequence shown here is derived from an EMBL/GenBank/DDBJ whole genome shotgun (WGS) entry which is preliminary data.</text>
</comment>
<dbReference type="Proteomes" id="UP001597187">
    <property type="component" value="Unassembled WGS sequence"/>
</dbReference>
<gene>
    <name evidence="2" type="ORF">ACFSBT_06990</name>
</gene>
<evidence type="ECO:0000256" key="1">
    <source>
        <dbReference type="SAM" id="Phobius"/>
    </source>
</evidence>
<accession>A0ABD6ATS5</accession>
<dbReference type="EMBL" id="JBHUDC010000003">
    <property type="protein sequence ID" value="MFD1513024.1"/>
    <property type="molecule type" value="Genomic_DNA"/>
</dbReference>
<dbReference type="AlphaFoldDB" id="A0ABD6ATS5"/>